<sequence length="865" mass="95929">MAELPAMKMQFPAPLSSCCRKKKPKIISKLVRRIPFPGIVRVWDFKIVSRLTAGQKVAVSLLISSLLFAVFSVAAFARLFGFIEVRFYQPMITGDIERRLGRISEAQDRYIESLFKRFESFASDEAVRSYASQRPSDDFARGREAARAALMMDTRALKGIRIIDAAGINIHYSSFPSDLMSSSESEITYRKYSDLSSAPVSPEIPYQSIRASDAHSGRAGAVYKDGAGNRLVLSLPFYDSDGAYSGTIAFYCDPGDISRFLFEENLIDITGYAFLVTDGKGFGGYVFGMPNSGRASLESLIIEQWRADEKEPSGNLSVRFIVPELPVPNPYSAGKEPDVQVLFTKKGARDDVGFVSWMCDRNVMVFPETTRVLLLVLSGVTLFLLVSLLVNIRHDDMVVIRDRIKRFQLAFITESLSQKSELPANLAERRDEINEEIRRSLGSRGRRHKKEIDELLNRSWDDIFRLLGVGGGDSLDSAELKRVLSEIIGSASVRLPVPAPEARAVSPGQNAPSAKNDEPEVIEDGDIPEPIISGKPAKTEHAPAAENADEIEEIEEVPEAEDAEEIEEVDEVPEAEDAEEIEEVPEAGNAEEIEEIEEVPEAEDADEIEEIDEVPEAEDADEIEEIEEVPAEEIEEIEEVPEAENAEEIEGIEEVPEVEDADEIEEIEEAPEAEDAEKIEEIDEAPEAEDADEIEEIEEVPEVENADEIEEIEEVPEVEDADEIEEVEEVPAAENADEIEEIEEIVEVPESEDAEKSGGMSGMEDAAVEDFGVAGKSYNFNEDSVFNEELVFSSPENDSVIDDVGNEVAKKFSVQSPDYSMLDEDRSTSADEAAEVQGLEQEEEAKPFMLTHFRTGDSADSLEEL</sequence>
<proteinExistence type="predicted"/>
<name>H7EH16_9SPIR</name>
<feature type="region of interest" description="Disordered" evidence="1">
    <location>
        <begin position="819"/>
        <end position="865"/>
    </location>
</feature>
<evidence type="ECO:0000313" key="4">
    <source>
        <dbReference type="Proteomes" id="UP000003571"/>
    </source>
</evidence>
<dbReference type="eggNOG" id="COG3064">
    <property type="taxonomic scope" value="Bacteria"/>
</dbReference>
<evidence type="ECO:0000256" key="2">
    <source>
        <dbReference type="SAM" id="Phobius"/>
    </source>
</evidence>
<evidence type="ECO:0000313" key="3">
    <source>
        <dbReference type="EMBL" id="EIC03134.1"/>
    </source>
</evidence>
<organism evidence="3 4">
    <name type="scientific">Treponema saccharophilum DSM 2985</name>
    <dbReference type="NCBI Taxonomy" id="907348"/>
    <lineage>
        <taxon>Bacteria</taxon>
        <taxon>Pseudomonadati</taxon>
        <taxon>Spirochaetota</taxon>
        <taxon>Spirochaetia</taxon>
        <taxon>Spirochaetales</taxon>
        <taxon>Treponemataceae</taxon>
        <taxon>Treponema</taxon>
    </lineage>
</organism>
<feature type="region of interest" description="Disordered" evidence="1">
    <location>
        <begin position="502"/>
        <end position="762"/>
    </location>
</feature>
<reference evidence="3 4" key="1">
    <citation type="submission" date="2011-09" db="EMBL/GenBank/DDBJ databases">
        <title>The draft genome of Treponema saccharophilum DSM 2985.</title>
        <authorList>
            <consortium name="US DOE Joint Genome Institute (JGI-PGF)"/>
            <person name="Lucas S."/>
            <person name="Copeland A."/>
            <person name="Lapidus A."/>
            <person name="Glavina del Rio T."/>
            <person name="Dalin E."/>
            <person name="Tice H."/>
            <person name="Bruce D."/>
            <person name="Goodwin L."/>
            <person name="Pitluck S."/>
            <person name="Peters L."/>
            <person name="Kyrpides N."/>
            <person name="Mavromatis K."/>
            <person name="Ivanova N."/>
            <person name="Markowitz V."/>
            <person name="Cheng J.-F."/>
            <person name="Hugenholtz P."/>
            <person name="Woyke T."/>
            <person name="Wu D."/>
            <person name="Gronow S."/>
            <person name="Wellnitz S."/>
            <person name="Brambilla E."/>
            <person name="Klenk H.-P."/>
            <person name="Eisen J.A."/>
        </authorList>
    </citation>
    <scope>NUCLEOTIDE SEQUENCE [LARGE SCALE GENOMIC DNA]</scope>
    <source>
        <strain evidence="3 4">DSM 2985</strain>
    </source>
</reference>
<dbReference type="STRING" id="907348.TresaDRAFT_2785"/>
<dbReference type="AlphaFoldDB" id="H7EH16"/>
<keyword evidence="2" id="KW-0472">Membrane</keyword>
<evidence type="ECO:0000256" key="1">
    <source>
        <dbReference type="SAM" id="MobiDB-lite"/>
    </source>
</evidence>
<accession>H7EH16</accession>
<gene>
    <name evidence="3" type="ORF">TresaDRAFT_2785</name>
</gene>
<keyword evidence="2" id="KW-1133">Transmembrane helix</keyword>
<comment type="caution">
    <text evidence="3">The sequence shown here is derived from an EMBL/GenBank/DDBJ whole genome shotgun (WGS) entry which is preliminary data.</text>
</comment>
<feature type="compositionally biased region" description="Acidic residues" evidence="1">
    <location>
        <begin position="547"/>
        <end position="753"/>
    </location>
</feature>
<protein>
    <submittedName>
        <fullName evidence="3">Uncharacterized protein</fullName>
    </submittedName>
</protein>
<dbReference type="EMBL" id="AGRW01000022">
    <property type="protein sequence ID" value="EIC03134.1"/>
    <property type="molecule type" value="Genomic_DNA"/>
</dbReference>
<feature type="transmembrane region" description="Helical" evidence="2">
    <location>
        <begin position="57"/>
        <end position="81"/>
    </location>
</feature>
<dbReference type="PATRIC" id="fig|907348.3.peg.78"/>
<keyword evidence="2" id="KW-0812">Transmembrane</keyword>
<dbReference type="Proteomes" id="UP000003571">
    <property type="component" value="Unassembled WGS sequence"/>
</dbReference>
<keyword evidence="4" id="KW-1185">Reference proteome</keyword>